<dbReference type="PANTHER" id="PTHR11461">
    <property type="entry name" value="SERINE PROTEASE INHIBITOR, SERPIN"/>
    <property type="match status" value="1"/>
</dbReference>
<dbReference type="GO" id="GO:0005615">
    <property type="term" value="C:extracellular space"/>
    <property type="evidence" value="ECO:0007669"/>
    <property type="project" value="InterPro"/>
</dbReference>
<dbReference type="InParanoid" id="A0A2G5EU85"/>
<dbReference type="Gene3D" id="2.30.39.10">
    <property type="entry name" value="Alpha-1-antitrypsin, domain 1"/>
    <property type="match status" value="1"/>
</dbReference>
<evidence type="ECO:0000256" key="1">
    <source>
        <dbReference type="ARBA" id="ARBA00009500"/>
    </source>
</evidence>
<evidence type="ECO:0000256" key="2">
    <source>
        <dbReference type="RuleBase" id="RU000411"/>
    </source>
</evidence>
<dbReference type="PANTHER" id="PTHR11461:SF211">
    <property type="entry name" value="GH10112P-RELATED"/>
    <property type="match status" value="1"/>
</dbReference>
<dbReference type="OrthoDB" id="1063785at2759"/>
<organism evidence="4 5">
    <name type="scientific">Aquilegia coerulea</name>
    <name type="common">Rocky mountain columbine</name>
    <dbReference type="NCBI Taxonomy" id="218851"/>
    <lineage>
        <taxon>Eukaryota</taxon>
        <taxon>Viridiplantae</taxon>
        <taxon>Streptophyta</taxon>
        <taxon>Embryophyta</taxon>
        <taxon>Tracheophyta</taxon>
        <taxon>Spermatophyta</taxon>
        <taxon>Magnoliopsida</taxon>
        <taxon>Ranunculales</taxon>
        <taxon>Ranunculaceae</taxon>
        <taxon>Thalictroideae</taxon>
        <taxon>Aquilegia</taxon>
    </lineage>
</organism>
<gene>
    <name evidence="4" type="ORF">AQUCO_00400304v1</name>
</gene>
<dbReference type="Proteomes" id="UP000230069">
    <property type="component" value="Unassembled WGS sequence"/>
</dbReference>
<reference evidence="4 5" key="1">
    <citation type="submission" date="2017-09" db="EMBL/GenBank/DDBJ databases">
        <title>WGS assembly of Aquilegia coerulea Goldsmith.</title>
        <authorList>
            <person name="Hodges S."/>
            <person name="Kramer E."/>
            <person name="Nordborg M."/>
            <person name="Tomkins J."/>
            <person name="Borevitz J."/>
            <person name="Derieg N."/>
            <person name="Yan J."/>
            <person name="Mihaltcheva S."/>
            <person name="Hayes R.D."/>
            <person name="Rokhsar D."/>
        </authorList>
    </citation>
    <scope>NUCLEOTIDE SEQUENCE [LARGE SCALE GENOMIC DNA]</scope>
    <source>
        <strain evidence="5">cv. Goldsmith</strain>
    </source>
</reference>
<evidence type="ECO:0000259" key="3">
    <source>
        <dbReference type="SMART" id="SM00093"/>
    </source>
</evidence>
<evidence type="ECO:0000313" key="5">
    <source>
        <dbReference type="Proteomes" id="UP000230069"/>
    </source>
</evidence>
<dbReference type="Gene3D" id="3.30.497.10">
    <property type="entry name" value="Antithrombin, subunit I, domain 2"/>
    <property type="match status" value="1"/>
</dbReference>
<feature type="domain" description="Serpin" evidence="3">
    <location>
        <begin position="36"/>
        <end position="391"/>
    </location>
</feature>
<accession>A0A2G5EU85</accession>
<dbReference type="Pfam" id="PF00079">
    <property type="entry name" value="Serpin"/>
    <property type="match status" value="1"/>
</dbReference>
<dbReference type="STRING" id="218851.A0A2G5EU85"/>
<sequence length="391" mass="44651">MNRDLWDLPRNSSMKRESVITNTPFACLQIAAKELTLGKAKDKNFVFSPYSIQLALGLAANGAKGLTREEFLTFLNAETLDDLNPRNKDLIDYFNNGSNLSYISGIWVNQSSDLKPTFKQIAENIYEAKAESVDLQDEMKCKEVIDRVNEWGKEATNGLIKSFLPEDSLTPATIVVLANALYFKGRWLSKFNKPLTKENKFNLLNGRFIKVPFMTSYSDQYITTLEDSKILRLPLMNSASISMYIILPNKLDGLWPLLEKVASDPKFLERYVLKETGMVEVRRFGVPKFKITYDFVANEVLKALGLREAFSKQAGFDEIVLDSNNLKISTVRHKSHIEVNEEEIEAAAVTEIDFEEECSEYIPQVDFWADHPFMFMVRDDMRGVVLFMGHI</sequence>
<feature type="non-terminal residue" evidence="4">
    <location>
        <position position="391"/>
    </location>
</feature>
<keyword evidence="5" id="KW-1185">Reference proteome</keyword>
<name>A0A2G5EU85_AQUCA</name>
<dbReference type="InterPro" id="IPR042178">
    <property type="entry name" value="Serpin_sf_1"/>
</dbReference>
<dbReference type="PROSITE" id="PS00284">
    <property type="entry name" value="SERPIN"/>
    <property type="match status" value="1"/>
</dbReference>
<dbReference type="InterPro" id="IPR023795">
    <property type="entry name" value="Serpin_CS"/>
</dbReference>
<dbReference type="EMBL" id="KZ305021">
    <property type="protein sequence ID" value="PIA59313.1"/>
    <property type="molecule type" value="Genomic_DNA"/>
</dbReference>
<proteinExistence type="inferred from homology"/>
<protein>
    <recommendedName>
        <fullName evidence="3">Serpin domain-containing protein</fullName>
    </recommendedName>
</protein>
<dbReference type="InterPro" id="IPR023796">
    <property type="entry name" value="Serpin_dom"/>
</dbReference>
<dbReference type="InterPro" id="IPR042185">
    <property type="entry name" value="Serpin_sf_2"/>
</dbReference>
<dbReference type="SMART" id="SM00093">
    <property type="entry name" value="SERPIN"/>
    <property type="match status" value="1"/>
</dbReference>
<dbReference type="InterPro" id="IPR000215">
    <property type="entry name" value="Serpin_fam"/>
</dbReference>
<evidence type="ECO:0000313" key="4">
    <source>
        <dbReference type="EMBL" id="PIA59313.1"/>
    </source>
</evidence>
<dbReference type="InterPro" id="IPR036186">
    <property type="entry name" value="Serpin_sf"/>
</dbReference>
<comment type="similarity">
    <text evidence="1 2">Belongs to the serpin family.</text>
</comment>
<dbReference type="GO" id="GO:0004867">
    <property type="term" value="F:serine-type endopeptidase inhibitor activity"/>
    <property type="evidence" value="ECO:0007669"/>
    <property type="project" value="InterPro"/>
</dbReference>
<dbReference type="SUPFAM" id="SSF56574">
    <property type="entry name" value="Serpins"/>
    <property type="match status" value="1"/>
</dbReference>
<dbReference type="AlphaFoldDB" id="A0A2G5EU85"/>